<feature type="region of interest" description="Disordered" evidence="1">
    <location>
        <begin position="478"/>
        <end position="501"/>
    </location>
</feature>
<dbReference type="InterPro" id="IPR029033">
    <property type="entry name" value="His_PPase_superfam"/>
</dbReference>
<dbReference type="SUPFAM" id="SSF53254">
    <property type="entry name" value="Phosphoglycerate mutase-like"/>
    <property type="match status" value="1"/>
</dbReference>
<dbReference type="AlphaFoldDB" id="A0AAD5RK99"/>
<feature type="signal peptide" evidence="3">
    <location>
        <begin position="1"/>
        <end position="18"/>
    </location>
</feature>
<evidence type="ECO:0000256" key="1">
    <source>
        <dbReference type="SAM" id="MobiDB-lite"/>
    </source>
</evidence>
<evidence type="ECO:0000256" key="3">
    <source>
        <dbReference type="SAM" id="SignalP"/>
    </source>
</evidence>
<protein>
    <submittedName>
        <fullName evidence="4">Histidine phosphatase superfamily</fullName>
    </submittedName>
</protein>
<keyword evidence="3" id="KW-0732">Signal</keyword>
<evidence type="ECO:0000256" key="2">
    <source>
        <dbReference type="SAM" id="Phobius"/>
    </source>
</evidence>
<keyword evidence="5" id="KW-1185">Reference proteome</keyword>
<gene>
    <name evidence="4" type="ORF">MKZ38_005769</name>
</gene>
<evidence type="ECO:0000313" key="4">
    <source>
        <dbReference type="EMBL" id="KAJ2896201.1"/>
    </source>
</evidence>
<feature type="compositionally biased region" description="Polar residues" evidence="1">
    <location>
        <begin position="527"/>
        <end position="538"/>
    </location>
</feature>
<dbReference type="InterPro" id="IPR050645">
    <property type="entry name" value="Histidine_acid_phosphatase"/>
</dbReference>
<dbReference type="GO" id="GO:0016791">
    <property type="term" value="F:phosphatase activity"/>
    <property type="evidence" value="ECO:0007669"/>
    <property type="project" value="TreeGrafter"/>
</dbReference>
<dbReference type="PANTHER" id="PTHR11567">
    <property type="entry name" value="ACID PHOSPHATASE-RELATED"/>
    <property type="match status" value="1"/>
</dbReference>
<keyword evidence="2" id="KW-0812">Transmembrane</keyword>
<accession>A0AAD5RK99</accession>
<evidence type="ECO:0000313" key="5">
    <source>
        <dbReference type="Proteomes" id="UP001201980"/>
    </source>
</evidence>
<reference evidence="4" key="1">
    <citation type="submission" date="2022-07" db="EMBL/GenBank/DDBJ databases">
        <title>Draft genome sequence of Zalerion maritima ATCC 34329, a (micro)plastics degrading marine fungus.</title>
        <authorList>
            <person name="Paco A."/>
            <person name="Goncalves M.F.M."/>
            <person name="Rocha-Santos T.A.P."/>
            <person name="Alves A."/>
        </authorList>
    </citation>
    <scope>NUCLEOTIDE SEQUENCE</scope>
    <source>
        <strain evidence="4">ATCC 34329</strain>
    </source>
</reference>
<dbReference type="Proteomes" id="UP001201980">
    <property type="component" value="Unassembled WGS sequence"/>
</dbReference>
<feature type="transmembrane region" description="Helical" evidence="2">
    <location>
        <begin position="444"/>
        <end position="468"/>
    </location>
</feature>
<keyword evidence="2" id="KW-1133">Transmembrane helix</keyword>
<dbReference type="EMBL" id="JAKWBI020000346">
    <property type="protein sequence ID" value="KAJ2896201.1"/>
    <property type="molecule type" value="Genomic_DNA"/>
</dbReference>
<feature type="chain" id="PRO_5042047020" evidence="3">
    <location>
        <begin position="19"/>
        <end position="577"/>
    </location>
</feature>
<dbReference type="PANTHER" id="PTHR11567:SF127">
    <property type="entry name" value="HISTIDINE ACID PHOSPHATASE"/>
    <property type="match status" value="1"/>
</dbReference>
<feature type="region of interest" description="Disordered" evidence="1">
    <location>
        <begin position="513"/>
        <end position="577"/>
    </location>
</feature>
<keyword evidence="2" id="KW-0472">Membrane</keyword>
<comment type="caution">
    <text evidence="4">The sequence shown here is derived from an EMBL/GenBank/DDBJ whole genome shotgun (WGS) entry which is preliminary data.</text>
</comment>
<proteinExistence type="predicted"/>
<organism evidence="4 5">
    <name type="scientific">Zalerion maritima</name>
    <dbReference type="NCBI Taxonomy" id="339359"/>
    <lineage>
        <taxon>Eukaryota</taxon>
        <taxon>Fungi</taxon>
        <taxon>Dikarya</taxon>
        <taxon>Ascomycota</taxon>
        <taxon>Pezizomycotina</taxon>
        <taxon>Sordariomycetes</taxon>
        <taxon>Lulworthiomycetidae</taxon>
        <taxon>Lulworthiales</taxon>
        <taxon>Lulworthiaceae</taxon>
        <taxon>Zalerion</taxon>
    </lineage>
</organism>
<dbReference type="Gene3D" id="3.40.50.1240">
    <property type="entry name" value="Phosphoglycerate mutase-like"/>
    <property type="match status" value="1"/>
</dbReference>
<feature type="compositionally biased region" description="Basic and acidic residues" evidence="1">
    <location>
        <begin position="478"/>
        <end position="496"/>
    </location>
</feature>
<feature type="compositionally biased region" description="Gly residues" evidence="1">
    <location>
        <begin position="513"/>
        <end position="523"/>
    </location>
</feature>
<name>A0AAD5RK99_9PEZI</name>
<sequence>MASSYLAALSLLAGSASAADIVWSVFAYVHHGERTPLASPNGAALTPPGAVEMENLGGDFKNRFRANTSVHYVQGMSGDALDNTMLDISAYDAQYATGSAQAFMQGLFPPTNLSFAYNDGGSTAASSANGTITDFPLNGYQYPDVYVPSSMTGDEGAVWVNGDVGCTARAIALADAKMDLHEEDDHIQSIFDDVFPDSPFVEALVNSNNAYKLYDYARYEAAHDATVAEELTATELQYLRDIAWAAVFMEHAGLYAGDGDMILAMAGRMLAGAVVDAFDSYYASGGYTHRMNFVFGSFEPLLAFNAITNLTNDNSGLGILGGFPAFGSALVFELYTPSGASASSLLSDDGNFMPEQDLQSDLHVRAAWVEDPSDTRWEELFLFDSSSPSLQWDDFVDKMTTAGISTTKEWCQTCEVTDGFCGGYYLEELVDSGTLGQSGIAPAIAGAIGVVGTILLFLALIATAFFCLGIRLHRPGKDDANKGYRGEERRREDSDVKVGNNGERAAKVGSWELGGGNLKGTSGGSTQATEVSVSSSGNGAAPTGAGGLTIGKWGRRREKEDDEISVLGPQVHARESV</sequence>